<evidence type="ECO:0000256" key="4">
    <source>
        <dbReference type="ARBA" id="ARBA00022989"/>
    </source>
</evidence>
<comment type="subcellular location">
    <subcellularLocation>
        <location evidence="1">Membrane</location>
        <topology evidence="1">Multi-pass membrane protein</topology>
    </subcellularLocation>
</comment>
<comment type="caution">
    <text evidence="8">The sequence shown here is derived from an EMBL/GenBank/DDBJ whole genome shotgun (WGS) entry which is preliminary data.</text>
</comment>
<feature type="transmembrane region" description="Helical" evidence="7">
    <location>
        <begin position="120"/>
        <end position="143"/>
    </location>
</feature>
<dbReference type="OrthoDB" id="5990150at2759"/>
<protein>
    <submittedName>
        <fullName evidence="8">Solute carrier family 13 (Sodium-dependent dicarboxylate transporter), member 2/3/5</fullName>
    </submittedName>
</protein>
<feature type="coiled-coil region" evidence="6">
    <location>
        <begin position="470"/>
        <end position="497"/>
    </location>
</feature>
<feature type="transmembrane region" description="Helical" evidence="7">
    <location>
        <begin position="320"/>
        <end position="340"/>
    </location>
</feature>
<dbReference type="Gene3D" id="2.120.10.30">
    <property type="entry name" value="TolB, C-terminal domain"/>
    <property type="match status" value="1"/>
</dbReference>
<dbReference type="EMBL" id="UYJE01000852">
    <property type="protein sequence ID" value="VDH97042.1"/>
    <property type="molecule type" value="Genomic_DNA"/>
</dbReference>
<accession>A0A8B6BYI2</accession>
<dbReference type="PANTHER" id="PTHR10283:SF82">
    <property type="entry name" value="SOLUTE CARRIER FAMILY 13 MEMBER 2"/>
    <property type="match status" value="1"/>
</dbReference>
<feature type="transmembrane region" description="Helical" evidence="7">
    <location>
        <begin position="42"/>
        <end position="70"/>
    </location>
</feature>
<dbReference type="GO" id="GO:0015556">
    <property type="term" value="F:C4-dicarboxylate transmembrane transporter activity"/>
    <property type="evidence" value="ECO:0007669"/>
    <property type="project" value="UniProtKB-ARBA"/>
</dbReference>
<name>A0A8B6BYI2_MYTGA</name>
<gene>
    <name evidence="8" type="ORF">MGAL_10B021332</name>
</gene>
<feature type="transmembrane region" description="Helical" evidence="7">
    <location>
        <begin position="90"/>
        <end position="108"/>
    </location>
</feature>
<dbReference type="Proteomes" id="UP000596742">
    <property type="component" value="Unassembled WGS sequence"/>
</dbReference>
<evidence type="ECO:0000256" key="2">
    <source>
        <dbReference type="ARBA" id="ARBA00006772"/>
    </source>
</evidence>
<proteinExistence type="inferred from homology"/>
<feature type="transmembrane region" description="Helical" evidence="7">
    <location>
        <begin position="266"/>
        <end position="290"/>
    </location>
</feature>
<evidence type="ECO:0000256" key="6">
    <source>
        <dbReference type="SAM" id="Coils"/>
    </source>
</evidence>
<keyword evidence="6" id="KW-0175">Coiled coil</keyword>
<dbReference type="PANTHER" id="PTHR10283">
    <property type="entry name" value="SOLUTE CARRIER FAMILY 13 MEMBER"/>
    <property type="match status" value="1"/>
</dbReference>
<dbReference type="GO" id="GO:0005310">
    <property type="term" value="F:dicarboxylic acid transmembrane transporter activity"/>
    <property type="evidence" value="ECO:0007669"/>
    <property type="project" value="UniProtKB-ARBA"/>
</dbReference>
<evidence type="ECO:0000256" key="1">
    <source>
        <dbReference type="ARBA" id="ARBA00004141"/>
    </source>
</evidence>
<evidence type="ECO:0000313" key="8">
    <source>
        <dbReference type="EMBL" id="VDH97042.1"/>
    </source>
</evidence>
<keyword evidence="3 7" id="KW-0812">Transmembrane</keyword>
<comment type="similarity">
    <text evidence="2">Belongs to the SLC13A/DASS transporter (TC 2.A.47) family. NADC subfamily.</text>
</comment>
<dbReference type="SUPFAM" id="SSF63825">
    <property type="entry name" value="YWTD domain"/>
    <property type="match status" value="1"/>
</dbReference>
<sequence length="1863" mass="209862">MANRGALWFLKNVYAIRSWIIIIVAFVVPCKLIICQTPESKCLYVICVMGLCYVTEAVPISVTSLFPIFLFPMLGIAAAKHVSSKYVNDTSMLFFGGLIVAVAIEETGLHKRIALGVMKLVGVSPNMLLLGLMVPTWFLSMWISNTATSSMMLPIITAVVDQMKIAESDDDSNYVMDKKDNSNGPISEKDIKIEISDTQRKTTQRKSEEIKRLSKAFALSVAYAANTGGIATLVGTPPNLVLQSVANTKYDATKKGTDAGITFANWMGFAFLLSLIMLIISWFWIQLLFIRCGCLNKANRSRSKAIKTAIDQEFKKLGKITFAEATVLIVFICLAILWIFRDLPDIHGWSLAFKTKYVSDSTASILMACLLFILPAEIPNVFCWNKISNIASWASSVAVDECLVKCGLCYKKVLLNKPRARGYFFKKHFEKCQTERAKQNTIENCLKRQAITENSENEILEGEQRNHVHDRTLMQDQIRLEERLEETQEEKQEDNSIIEPLVNKMFIQKPESPCNSDLDFGYKPQFSLHDQLSCELSSFQKCELPDDIITSTMSHETVNFFSLPHTYSEFNMLNENPTNNNLDIENVDAYFLDPLSSPKSSNFPENNNTSNSAVNGFSYSQNDDSIIAESNASQLELILVSEESDSCSDFESEFHDEKLYEEEHIFLPLQMSNPCFDSGADRFSFPDKVAERLDELISTGVIPEDHIFYKLVDNITRYTLHYSKTHKNNGIKFAWDPVIVNWCNSILYLGGKKSYNFLRGPANFKQGKHSTFDMTRFNLPLPDERTCRRHTTAFTTRPGIIVELLLCIINLLRSRPVTPLVDNNICTVFGMCMSRDGIGLKPELNFDPIRKILVGANFDIDIDYIKNHPIPDTKTLKDAMIKDADTLVLTDLENKVSLPVGLDYSKYSQTGEEVKTLLEKRIAEVQMCTCCIEHSQSTGQVVADANESCIRYCEICSEQSEVCDQCKREGQTSINPQLRACRNRIDNKVRCSRLAMIAVIHDCEQKNKTAMEKIVEAKMNNCLKTEISLTNVGPDAVHIGKCLTGSLSNWWLLVDDFRINLVILRILRQIDSPTGKVLRDVISLDSVQRKDRQATESVAEISSKEVLSLLKDNSNEPVVCTIVPEKFRKCDDNHSNLLKEPVDICVSTDPSVLYVADRIGSIYSVRLHYPAEVKLIMKGLASPVGIVEIFGVIVVCENGKNRIIYVDHKKQLKIEISKSSKKILCQLAASLNINDPEKSHLKQLRQNIQRRVNLKGLLNGSDDLIRVLKMDVQKLQPTAVVKVNNDLLFVADLQTKAILQIAVEKNITATGYELCGNLLCSISIPEMRGCFGLAYRMNSIIMSDHSAGILRIELGSNDVSIILGTETENCKRPHGIATIGNDLVYSDIVKRKLYRVQSYADETISNLSEIVSMAGTGENGNEDGIGRECQFSQPTGMYSEGNTLFVIDSGAKSIRIVTSLSALQKYLSGLSKLYKAFSVHSGILGKGHSNDIEKSISSLKDIEEFLEKSLSEAKSLLDLKINCLQGPHGVPANKTMKSVGMLREMLMSMSDKINSINPDYLKKVDTASLLTLVNEELHSMLRLRTETPSVLDCGRDFIRCVNECVKRVSLCGFHYFTSQKKHGYEIPKDYLSIDKFPTLKHEKAPVISKEDTKKMYEYREKFGKGVRQRSVRSDTTKFNAGTLPLNLYQNNIPPKCSPINFVDKQNDNNNEEVQHVQPDQLQPFDEEILPKCIYDINDLLAIYFNGHLYIGRVAERVNESSVTCKALLYAETHELNFQQDEIKDIPLESVLEIITTPLHCEAEGYILDEDIYSRLTNLTQTDTASVTEKMHEQLESEETIVLSCERTRRGRTINKPRHLQDFY</sequence>
<evidence type="ECO:0000313" key="9">
    <source>
        <dbReference type="Proteomes" id="UP000596742"/>
    </source>
</evidence>
<dbReference type="InterPro" id="IPR011042">
    <property type="entry name" value="6-blade_b-propeller_TolB-like"/>
</dbReference>
<keyword evidence="9" id="KW-1185">Reference proteome</keyword>
<organism evidence="8 9">
    <name type="scientific">Mytilus galloprovincialis</name>
    <name type="common">Mediterranean mussel</name>
    <dbReference type="NCBI Taxonomy" id="29158"/>
    <lineage>
        <taxon>Eukaryota</taxon>
        <taxon>Metazoa</taxon>
        <taxon>Spiralia</taxon>
        <taxon>Lophotrochozoa</taxon>
        <taxon>Mollusca</taxon>
        <taxon>Bivalvia</taxon>
        <taxon>Autobranchia</taxon>
        <taxon>Pteriomorphia</taxon>
        <taxon>Mytilida</taxon>
        <taxon>Mytiloidea</taxon>
        <taxon>Mytilidae</taxon>
        <taxon>Mytilinae</taxon>
        <taxon>Mytilus</taxon>
    </lineage>
</organism>
<dbReference type="GO" id="GO:0005886">
    <property type="term" value="C:plasma membrane"/>
    <property type="evidence" value="ECO:0007669"/>
    <property type="project" value="TreeGrafter"/>
</dbReference>
<reference evidence="8" key="1">
    <citation type="submission" date="2018-11" db="EMBL/GenBank/DDBJ databases">
        <authorList>
            <person name="Alioto T."/>
            <person name="Alioto T."/>
        </authorList>
    </citation>
    <scope>NUCLEOTIDE SEQUENCE</scope>
</reference>
<keyword evidence="5 7" id="KW-0472">Membrane</keyword>
<feature type="transmembrane region" description="Helical" evidence="7">
    <location>
        <begin position="14"/>
        <end position="35"/>
    </location>
</feature>
<evidence type="ECO:0000256" key="3">
    <source>
        <dbReference type="ARBA" id="ARBA00022692"/>
    </source>
</evidence>
<evidence type="ECO:0000256" key="7">
    <source>
        <dbReference type="SAM" id="Phobius"/>
    </source>
</evidence>
<dbReference type="Pfam" id="PF00939">
    <property type="entry name" value="Na_sulph_symp"/>
    <property type="match status" value="1"/>
</dbReference>
<dbReference type="InterPro" id="IPR001898">
    <property type="entry name" value="SLC13A/DASS"/>
</dbReference>
<evidence type="ECO:0000256" key="5">
    <source>
        <dbReference type="ARBA" id="ARBA00023136"/>
    </source>
</evidence>
<keyword evidence="4 7" id="KW-1133">Transmembrane helix</keyword>